<name>A0A834CC84_ORYME</name>
<keyword evidence="1" id="KW-0732">Signal</keyword>
<evidence type="ECO:0000313" key="2">
    <source>
        <dbReference type="EMBL" id="KAF6724155.1"/>
    </source>
</evidence>
<organism evidence="2 3">
    <name type="scientific">Oryzias melastigma</name>
    <name type="common">Marine medaka</name>
    <dbReference type="NCBI Taxonomy" id="30732"/>
    <lineage>
        <taxon>Eukaryota</taxon>
        <taxon>Metazoa</taxon>
        <taxon>Chordata</taxon>
        <taxon>Craniata</taxon>
        <taxon>Vertebrata</taxon>
        <taxon>Euteleostomi</taxon>
        <taxon>Actinopterygii</taxon>
        <taxon>Neopterygii</taxon>
        <taxon>Teleostei</taxon>
        <taxon>Neoteleostei</taxon>
        <taxon>Acanthomorphata</taxon>
        <taxon>Ovalentaria</taxon>
        <taxon>Atherinomorphae</taxon>
        <taxon>Beloniformes</taxon>
        <taxon>Adrianichthyidae</taxon>
        <taxon>Oryziinae</taxon>
        <taxon>Oryzias</taxon>
    </lineage>
</organism>
<evidence type="ECO:0000313" key="3">
    <source>
        <dbReference type="Proteomes" id="UP000646548"/>
    </source>
</evidence>
<reference evidence="2" key="1">
    <citation type="journal article" name="BMC Genomics">
        <title>Long-read sequencing and de novo genome assembly of marine medaka (Oryzias melastigma).</title>
        <authorList>
            <person name="Liang P."/>
            <person name="Saqib H.S.A."/>
            <person name="Ni X."/>
            <person name="Shen Y."/>
        </authorList>
    </citation>
    <scope>NUCLEOTIDE SEQUENCE</scope>
    <source>
        <strain evidence="2">Bigg-433</strain>
    </source>
</reference>
<dbReference type="EMBL" id="WKFB01000404">
    <property type="protein sequence ID" value="KAF6724155.1"/>
    <property type="molecule type" value="Genomic_DNA"/>
</dbReference>
<feature type="chain" id="PRO_5032653243" evidence="1">
    <location>
        <begin position="29"/>
        <end position="180"/>
    </location>
</feature>
<feature type="signal peptide" evidence="1">
    <location>
        <begin position="1"/>
        <end position="28"/>
    </location>
</feature>
<evidence type="ECO:0000256" key="1">
    <source>
        <dbReference type="SAM" id="SignalP"/>
    </source>
</evidence>
<dbReference type="Proteomes" id="UP000646548">
    <property type="component" value="Unassembled WGS sequence"/>
</dbReference>
<proteinExistence type="predicted"/>
<protein>
    <submittedName>
        <fullName evidence="2">Uncharacterized protein</fullName>
    </submittedName>
</protein>
<gene>
    <name evidence="2" type="ORF">FQA47_003599</name>
</gene>
<sequence>MLVSRAALLTFSCWLAPHFLCYLPQVSAQKSSSRVSSLHFKVVGGSGGFSARDLRLSHNSELEVRLQRKPKQQLLGWRRSLFWTKPSRTDEMCLERNQNLQRPLGCCHPSPPHGFSLHLRDGIGSDPALLGRQRASGSDCCRLCSLDKFWNGVFDRWLGGGGASVTVEDEEGKGKAFFTV</sequence>
<accession>A0A834CC84</accession>
<comment type="caution">
    <text evidence="2">The sequence shown here is derived from an EMBL/GenBank/DDBJ whole genome shotgun (WGS) entry which is preliminary data.</text>
</comment>
<dbReference type="AlphaFoldDB" id="A0A834CC84"/>